<organism evidence="1 2">
    <name type="scientific">Zestomonas insulae</name>
    <dbReference type="NCBI Taxonomy" id="2809017"/>
    <lineage>
        <taxon>Bacteria</taxon>
        <taxon>Pseudomonadati</taxon>
        <taxon>Pseudomonadota</taxon>
        <taxon>Gammaproteobacteria</taxon>
        <taxon>Pseudomonadales</taxon>
        <taxon>Pseudomonadaceae</taxon>
        <taxon>Zestomonas</taxon>
    </lineage>
</organism>
<dbReference type="GO" id="GO:0008168">
    <property type="term" value="F:methyltransferase activity"/>
    <property type="evidence" value="ECO:0007669"/>
    <property type="project" value="UniProtKB-KW"/>
</dbReference>
<dbReference type="Proteomes" id="UP000717995">
    <property type="component" value="Unassembled WGS sequence"/>
</dbReference>
<dbReference type="Gene3D" id="3.40.50.150">
    <property type="entry name" value="Vaccinia Virus protein VP39"/>
    <property type="match status" value="1"/>
</dbReference>
<evidence type="ECO:0000313" key="1">
    <source>
        <dbReference type="EMBL" id="MBM7063163.1"/>
    </source>
</evidence>
<dbReference type="CDD" id="cd02440">
    <property type="entry name" value="AdoMet_MTases"/>
    <property type="match status" value="1"/>
</dbReference>
<name>A0ABS2IKC9_9GAMM</name>
<gene>
    <name evidence="1" type="ORF">JQX08_20795</name>
</gene>
<reference evidence="1 2" key="1">
    <citation type="submission" date="2021-02" db="EMBL/GenBank/DDBJ databases">
        <authorList>
            <person name="Lee D.-H."/>
        </authorList>
    </citation>
    <scope>NUCLEOTIDE SEQUENCE [LARGE SCALE GENOMIC DNA]</scope>
    <source>
        <strain evidence="1 2">UL073</strain>
    </source>
</reference>
<comment type="caution">
    <text evidence="1">The sequence shown here is derived from an EMBL/GenBank/DDBJ whole genome shotgun (WGS) entry which is preliminary data.</text>
</comment>
<dbReference type="GO" id="GO:0032259">
    <property type="term" value="P:methylation"/>
    <property type="evidence" value="ECO:0007669"/>
    <property type="project" value="UniProtKB-KW"/>
</dbReference>
<evidence type="ECO:0000313" key="2">
    <source>
        <dbReference type="Proteomes" id="UP000717995"/>
    </source>
</evidence>
<keyword evidence="1" id="KW-0808">Transferase</keyword>
<keyword evidence="1" id="KW-0489">Methyltransferase</keyword>
<dbReference type="SUPFAM" id="SSF53335">
    <property type="entry name" value="S-adenosyl-L-methionine-dependent methyltransferases"/>
    <property type="match status" value="1"/>
</dbReference>
<dbReference type="InterPro" id="IPR029063">
    <property type="entry name" value="SAM-dependent_MTases_sf"/>
</dbReference>
<keyword evidence="2" id="KW-1185">Reference proteome</keyword>
<dbReference type="RefSeq" id="WP_205350343.1">
    <property type="nucleotide sequence ID" value="NZ_JAFEUP010000007.1"/>
</dbReference>
<protein>
    <submittedName>
        <fullName evidence="1">Class I SAM-dependent methyltransferase</fullName>
    </submittedName>
</protein>
<accession>A0ABS2IKC9</accession>
<sequence>MIKNKIKWKNDNSCSIDDVEFQVEFGEKLYSGTSRDQNSFIIGKARNMLEALLEIPFDRPTTRICDIGIYKGGSVAFYHKLFDPQKIIAIELSPDPAPALESYIKINALEENIKTYYNTDQSDRIKIESILARELGQEQFDLIVDDASHFLKQTRESFNILFPHLAPGGYYIIEDWGWAHWEGAQWQDNGGPWEGDPPLTNLIFELTMLLASRPDLVASIQLFPAYAIIKKGYGRQMDRNETFNISEAYLNRGKKVTLLT</sequence>
<proteinExistence type="predicted"/>
<dbReference type="EMBL" id="JAFEUP010000007">
    <property type="protein sequence ID" value="MBM7063163.1"/>
    <property type="molecule type" value="Genomic_DNA"/>
</dbReference>